<evidence type="ECO:0000256" key="1">
    <source>
        <dbReference type="ARBA" id="ARBA00006739"/>
    </source>
</evidence>
<organism evidence="3 4">
    <name type="scientific">Macrococcus equipercicus</name>
    <dbReference type="NCBI Taxonomy" id="69967"/>
    <lineage>
        <taxon>Bacteria</taxon>
        <taxon>Bacillati</taxon>
        <taxon>Bacillota</taxon>
        <taxon>Bacilli</taxon>
        <taxon>Bacillales</taxon>
        <taxon>Staphylococcaceae</taxon>
        <taxon>Macrococcus</taxon>
    </lineage>
</organism>
<dbReference type="SUPFAM" id="SSF53756">
    <property type="entry name" value="UDP-Glycosyltransferase/glycogen phosphorylase"/>
    <property type="match status" value="1"/>
</dbReference>
<dbReference type="Gene3D" id="3.40.50.2000">
    <property type="entry name" value="Glycogen Phosphorylase B"/>
    <property type="match status" value="1"/>
</dbReference>
<dbReference type="Pfam" id="PF00535">
    <property type="entry name" value="Glycos_transf_2"/>
    <property type="match status" value="1"/>
</dbReference>
<dbReference type="EMBL" id="SCWC02000001">
    <property type="protein sequence ID" value="KAA1042633.1"/>
    <property type="molecule type" value="Genomic_DNA"/>
</dbReference>
<proteinExistence type="inferred from homology"/>
<dbReference type="RefSeq" id="WP_149458184.1">
    <property type="nucleotide sequence ID" value="NZ_SCWC02000001.1"/>
</dbReference>
<comment type="similarity">
    <text evidence="1">Belongs to the glycosyltransferase 2 family.</text>
</comment>
<sequence>MQNSRVRVKEINRVLAALKEGQPLQPTKSERFIEKDYQPGLSIIIPMYKSAPFIERLVNSLIHVISESVPYEVVFVLNGTEETVALDQDLLEKALSSSRLNYSILLSEQGAGKARNAGIKAARYSHSLLLDSDDTLSPGIIDQLEPYLSPTAITVFEIHDIHTESDSGSNVIQEEVKPFFGQTTTEYFKIMKILSMNGAKVIPSSYLLNTLYDENLRSGEDIVLMMSIITKFMPEVIIVPEHTAVYHRYIVDNSVSRVAMSYDFNVQQRFEVIRLLGDLADEADAEIRQLILNRMDAQAGFVSRYLMVHPEDYSRVIQLFQTLDCDYIPYGAINRNNVRTLYIGYCFTPYADTSGIVLAKRIRERCQPCDVISNDMSAVRTVDYTLNQIAEPFIYQHFELPTKPSFSSWSVIESFVTLGERKVKDRKYDEIYSRVLWPGSHFLAFKLKMQRPEIKWTAEFSDPVLHDIKNNEREAPLHSKQLHKLFGKIDKRWKSYIDSNLFNMTEIIAFAEADEIIFTNYSQMFSMCERFKEPELRQIITEKAVIKTHPVAEPSFYQLEQSLIQLDQDYFHIGYFGNFYETRGLQEIISLIREPEQVAALNPKSLPLKLHIFTSNPKQSKMELRKHGLGRSVEVYPYLPYLEFLNMTTHVDALLVMDAHTAAYKKRNPYLPSKLSDYMGSGKPIIAFIEPGSPMSGLKSAQLLKIDLKSQ</sequence>
<dbReference type="Proteomes" id="UP000295735">
    <property type="component" value="Unassembled WGS sequence"/>
</dbReference>
<dbReference type="SUPFAM" id="SSF53448">
    <property type="entry name" value="Nucleotide-diphospho-sugar transferases"/>
    <property type="match status" value="1"/>
</dbReference>
<keyword evidence="4" id="KW-1185">Reference proteome</keyword>
<evidence type="ECO:0000313" key="4">
    <source>
        <dbReference type="Proteomes" id="UP000295735"/>
    </source>
</evidence>
<dbReference type="PANTHER" id="PTHR22916">
    <property type="entry name" value="GLYCOSYLTRANSFERASE"/>
    <property type="match status" value="1"/>
</dbReference>
<name>A0ABQ6RBL9_9STAP</name>
<feature type="domain" description="Glycosyltransferase 2-like" evidence="2">
    <location>
        <begin position="42"/>
        <end position="175"/>
    </location>
</feature>
<dbReference type="InterPro" id="IPR029044">
    <property type="entry name" value="Nucleotide-diphossugar_trans"/>
</dbReference>
<comment type="caution">
    <text evidence="3">The sequence shown here is derived from an EMBL/GenBank/DDBJ whole genome shotgun (WGS) entry which is preliminary data.</text>
</comment>
<dbReference type="CDD" id="cd00761">
    <property type="entry name" value="Glyco_tranf_GTA_type"/>
    <property type="match status" value="1"/>
</dbReference>
<evidence type="ECO:0000259" key="2">
    <source>
        <dbReference type="Pfam" id="PF00535"/>
    </source>
</evidence>
<dbReference type="PANTHER" id="PTHR22916:SF3">
    <property type="entry name" value="UDP-GLCNAC:BETAGAL BETA-1,3-N-ACETYLGLUCOSAMINYLTRANSFERASE-LIKE PROTEIN 1"/>
    <property type="match status" value="1"/>
</dbReference>
<reference evidence="3 4" key="1">
    <citation type="submission" date="2019-09" db="EMBL/GenBank/DDBJ databases">
        <authorList>
            <person name="Mazhar S."/>
            <person name="Altermann E."/>
            <person name="Hill C."/>
            <person name="Mcauliffe O."/>
        </authorList>
    </citation>
    <scope>NUCLEOTIDE SEQUENCE [LARGE SCALE GENOMIC DNA]</scope>
    <source>
        <strain evidence="3 4">ATCC 51831</strain>
    </source>
</reference>
<gene>
    <name evidence="3" type="ORF">ERX35_001770</name>
</gene>
<dbReference type="Gene3D" id="3.90.550.10">
    <property type="entry name" value="Spore Coat Polysaccharide Biosynthesis Protein SpsA, Chain A"/>
    <property type="match status" value="1"/>
</dbReference>
<dbReference type="InterPro" id="IPR001173">
    <property type="entry name" value="Glyco_trans_2-like"/>
</dbReference>
<accession>A0ABQ6RBL9</accession>
<evidence type="ECO:0000313" key="3">
    <source>
        <dbReference type="EMBL" id="KAA1042633.1"/>
    </source>
</evidence>
<protein>
    <submittedName>
        <fullName evidence="3">Glycosyltransferase</fullName>
    </submittedName>
</protein>